<keyword evidence="3" id="KW-1185">Reference proteome</keyword>
<feature type="region of interest" description="Disordered" evidence="1">
    <location>
        <begin position="144"/>
        <end position="175"/>
    </location>
</feature>
<organism evidence="2 3">
    <name type="scientific">Drosophila navojoa</name>
    <name type="common">Fruit fly</name>
    <dbReference type="NCBI Taxonomy" id="7232"/>
    <lineage>
        <taxon>Eukaryota</taxon>
        <taxon>Metazoa</taxon>
        <taxon>Ecdysozoa</taxon>
        <taxon>Arthropoda</taxon>
        <taxon>Hexapoda</taxon>
        <taxon>Insecta</taxon>
        <taxon>Pterygota</taxon>
        <taxon>Neoptera</taxon>
        <taxon>Endopterygota</taxon>
        <taxon>Diptera</taxon>
        <taxon>Brachycera</taxon>
        <taxon>Muscomorpha</taxon>
        <taxon>Ephydroidea</taxon>
        <taxon>Drosophilidae</taxon>
        <taxon>Drosophila</taxon>
    </lineage>
</organism>
<feature type="compositionally biased region" description="Polar residues" evidence="1">
    <location>
        <begin position="144"/>
        <end position="158"/>
    </location>
</feature>
<dbReference type="EMBL" id="LSRL02000023">
    <property type="protein sequence ID" value="TDG49440.1"/>
    <property type="molecule type" value="Genomic_DNA"/>
</dbReference>
<name>A0A484BN17_DRONA</name>
<evidence type="ECO:0000313" key="2">
    <source>
        <dbReference type="EMBL" id="TDG49440.1"/>
    </source>
</evidence>
<dbReference type="OMA" id="SESREWA"/>
<evidence type="ECO:0000256" key="1">
    <source>
        <dbReference type="SAM" id="MobiDB-lite"/>
    </source>
</evidence>
<dbReference type="Proteomes" id="UP000295192">
    <property type="component" value="Unassembled WGS sequence"/>
</dbReference>
<comment type="caution">
    <text evidence="2">The sequence shown here is derived from an EMBL/GenBank/DDBJ whole genome shotgun (WGS) entry which is preliminary data.</text>
</comment>
<feature type="compositionally biased region" description="Basic residues" evidence="1">
    <location>
        <begin position="163"/>
        <end position="174"/>
    </location>
</feature>
<protein>
    <submittedName>
        <fullName evidence="2">Uncharacterized protein</fullName>
    </submittedName>
</protein>
<reference evidence="2 3" key="1">
    <citation type="journal article" date="2019" name="J. Hered.">
        <title>An Improved Genome Assembly for Drosophila navojoa, the Basal Species in the mojavensis Cluster.</title>
        <authorList>
            <person name="Vanderlinde T."/>
            <person name="Dupim E.G."/>
            <person name="Nazario-Yepiz N.O."/>
            <person name="Carvalho A.B."/>
        </authorList>
    </citation>
    <scope>NUCLEOTIDE SEQUENCE [LARGE SCALE GENOMIC DNA]</scope>
    <source>
        <strain evidence="2">Navoj_Jal97</strain>
        <tissue evidence="2">Whole organism</tissue>
    </source>
</reference>
<evidence type="ECO:0000313" key="3">
    <source>
        <dbReference type="Proteomes" id="UP000295192"/>
    </source>
</evidence>
<proteinExistence type="predicted"/>
<dbReference type="AlphaFoldDB" id="A0A484BN17"/>
<sequence>MPLTAGTVARSNSNEWLLPVSTRGANKCATVTMLLAQRIARNDCWSVDAEPRYGSNKMNVWQTLEYLSGLSLRKRYNYEGYADTQHLIRTLTPSWRRDSYAEKTKAEEASATGAGPGKAKYPAERVIESVADVVATTMARGMPSYQQSTDNLAPTQQGVAAVPRRRHRSRRKPTKSAVVAAEYALTQDDLQDLVKCT</sequence>
<gene>
    <name evidence="2" type="ORF">AWZ03_004123</name>
</gene>
<accession>A0A484BN17</accession>